<dbReference type="Gene3D" id="1.10.4040.10">
    <property type="entry name" value="Penicillinase repressor domain"/>
    <property type="match status" value="1"/>
</dbReference>
<evidence type="ECO:0000256" key="4">
    <source>
        <dbReference type="ARBA" id="ARBA00023163"/>
    </source>
</evidence>
<protein>
    <submittedName>
        <fullName evidence="5">Penicillinase repressor</fullName>
    </submittedName>
</protein>
<dbReference type="InterPro" id="IPR036388">
    <property type="entry name" value="WH-like_DNA-bd_sf"/>
</dbReference>
<reference evidence="5 6" key="1">
    <citation type="submission" date="2019-02" db="EMBL/GenBank/DDBJ databases">
        <title>Deep-cultivation of Planctomycetes and their phenomic and genomic characterization uncovers novel biology.</title>
        <authorList>
            <person name="Wiegand S."/>
            <person name="Jogler M."/>
            <person name="Boedeker C."/>
            <person name="Pinto D."/>
            <person name="Vollmers J."/>
            <person name="Rivas-Marin E."/>
            <person name="Kohn T."/>
            <person name="Peeters S.H."/>
            <person name="Heuer A."/>
            <person name="Rast P."/>
            <person name="Oberbeckmann S."/>
            <person name="Bunk B."/>
            <person name="Jeske O."/>
            <person name="Meyerdierks A."/>
            <person name="Storesund J.E."/>
            <person name="Kallscheuer N."/>
            <person name="Luecker S."/>
            <person name="Lage O.M."/>
            <person name="Pohl T."/>
            <person name="Merkel B.J."/>
            <person name="Hornburger P."/>
            <person name="Mueller R.-W."/>
            <person name="Bruemmer F."/>
            <person name="Labrenz M."/>
            <person name="Spormann A.M."/>
            <person name="Op den Camp H."/>
            <person name="Overmann J."/>
            <person name="Amann R."/>
            <person name="Jetten M.S.M."/>
            <person name="Mascher T."/>
            <person name="Medema M.H."/>
            <person name="Devos D.P."/>
            <person name="Kaster A.-K."/>
            <person name="Ovreas L."/>
            <person name="Rohde M."/>
            <person name="Galperin M.Y."/>
            <person name="Jogler C."/>
        </authorList>
    </citation>
    <scope>NUCLEOTIDE SEQUENCE [LARGE SCALE GENOMIC DNA]</scope>
    <source>
        <strain evidence="5 6">Pla85_3_4</strain>
    </source>
</reference>
<dbReference type="KEGG" id="lcre:Pla8534_48660"/>
<dbReference type="PIRSF" id="PIRSF019455">
    <property type="entry name" value="CopR_AtkY"/>
    <property type="match status" value="1"/>
</dbReference>
<dbReference type="InterPro" id="IPR036390">
    <property type="entry name" value="WH_DNA-bd_sf"/>
</dbReference>
<name>A0A518DYX0_9BACT</name>
<evidence type="ECO:0000256" key="2">
    <source>
        <dbReference type="ARBA" id="ARBA00023015"/>
    </source>
</evidence>
<dbReference type="EMBL" id="CP036433">
    <property type="protein sequence ID" value="QDU97040.1"/>
    <property type="molecule type" value="Genomic_DNA"/>
</dbReference>
<comment type="similarity">
    <text evidence="1">Belongs to the BlaI transcriptional regulatory family.</text>
</comment>
<evidence type="ECO:0000256" key="3">
    <source>
        <dbReference type="ARBA" id="ARBA00023125"/>
    </source>
</evidence>
<dbReference type="OrthoDB" id="9813987at2"/>
<evidence type="ECO:0000256" key="1">
    <source>
        <dbReference type="ARBA" id="ARBA00011046"/>
    </source>
</evidence>
<dbReference type="AlphaFoldDB" id="A0A518DYX0"/>
<organism evidence="5 6">
    <name type="scientific">Lignipirellula cremea</name>
    <dbReference type="NCBI Taxonomy" id="2528010"/>
    <lineage>
        <taxon>Bacteria</taxon>
        <taxon>Pseudomonadati</taxon>
        <taxon>Planctomycetota</taxon>
        <taxon>Planctomycetia</taxon>
        <taxon>Pirellulales</taxon>
        <taxon>Pirellulaceae</taxon>
        <taxon>Lignipirellula</taxon>
    </lineage>
</organism>
<dbReference type="GO" id="GO:0003677">
    <property type="term" value="F:DNA binding"/>
    <property type="evidence" value="ECO:0007669"/>
    <property type="project" value="UniProtKB-KW"/>
</dbReference>
<keyword evidence="4" id="KW-0804">Transcription</keyword>
<dbReference type="GO" id="GO:0045892">
    <property type="term" value="P:negative regulation of DNA-templated transcription"/>
    <property type="evidence" value="ECO:0007669"/>
    <property type="project" value="InterPro"/>
</dbReference>
<dbReference type="InterPro" id="IPR005650">
    <property type="entry name" value="BlaI_family"/>
</dbReference>
<evidence type="ECO:0000313" key="5">
    <source>
        <dbReference type="EMBL" id="QDU97040.1"/>
    </source>
</evidence>
<gene>
    <name evidence="5" type="primary">blaI_1</name>
    <name evidence="5" type="ORF">Pla8534_48660</name>
</gene>
<keyword evidence="6" id="KW-1185">Reference proteome</keyword>
<sequence length="132" mass="14579">MTASSNPLGSTEIEVLRYLGDNSACTVGEVADYFAQTSGQARTTILTIMERLRKKGHLSRKKVGGVYRYSPKVAKNDLLQRLVKTFVETTLGGSVSPVVAYLSEDGPVSDEDLDQLKKLVRDLESRREEETP</sequence>
<accession>A0A518DYX0</accession>
<keyword evidence="3" id="KW-0238">DNA-binding</keyword>
<dbReference type="SUPFAM" id="SSF46785">
    <property type="entry name" value="Winged helix' DNA-binding domain"/>
    <property type="match status" value="1"/>
</dbReference>
<dbReference type="Gene3D" id="1.10.10.10">
    <property type="entry name" value="Winged helix-like DNA-binding domain superfamily/Winged helix DNA-binding domain"/>
    <property type="match status" value="1"/>
</dbReference>
<keyword evidence="2" id="KW-0805">Transcription regulation</keyword>
<dbReference type="RefSeq" id="WP_145055840.1">
    <property type="nucleotide sequence ID" value="NZ_CP036433.1"/>
</dbReference>
<evidence type="ECO:0000313" key="6">
    <source>
        <dbReference type="Proteomes" id="UP000317648"/>
    </source>
</evidence>
<proteinExistence type="inferred from homology"/>
<dbReference type="Pfam" id="PF03965">
    <property type="entry name" value="Penicillinase_R"/>
    <property type="match status" value="1"/>
</dbReference>
<dbReference type="Proteomes" id="UP000317648">
    <property type="component" value="Chromosome"/>
</dbReference>